<proteinExistence type="predicted"/>
<reference evidence="2 3" key="2">
    <citation type="journal article" date="2013" name="Plant Cell Physiol.">
        <title>Rice Annotation Project Database (RAP-DB): an integrative and interactive database for rice genomics.</title>
        <authorList>
            <person name="Sakai H."/>
            <person name="Lee S.S."/>
            <person name="Tanaka T."/>
            <person name="Numa H."/>
            <person name="Kim J."/>
            <person name="Kawahara Y."/>
            <person name="Wakimoto H."/>
            <person name="Yang C.C."/>
            <person name="Iwamoto M."/>
            <person name="Abe T."/>
            <person name="Yamada Y."/>
            <person name="Muto A."/>
            <person name="Inokuchi H."/>
            <person name="Ikemura T."/>
            <person name="Matsumoto T."/>
            <person name="Sasaki T."/>
            <person name="Itoh T."/>
        </authorList>
    </citation>
    <scope>NUCLEOTIDE SEQUENCE [LARGE SCALE GENOMIC DNA]</scope>
    <source>
        <strain evidence="3">cv. Nipponbare</strain>
    </source>
</reference>
<sequence>MRWLRGANPRAVTPPTHSAPCSPRASSLYASSPHYGPATVYRRTNNLTSSFRATPDLLHPCNGPTTTHHRTARPEPRHYRTARPAPRHHRAAAHR</sequence>
<evidence type="ECO:0000256" key="1">
    <source>
        <dbReference type="SAM" id="MobiDB-lite"/>
    </source>
</evidence>
<evidence type="ECO:0000313" key="2">
    <source>
        <dbReference type="EMBL" id="BAS99081.1"/>
    </source>
</evidence>
<gene>
    <name evidence="2" type="ordered locus">Os06g0671450</name>
    <name evidence="2" type="ORF">OSNPB_060671450</name>
</gene>
<dbReference type="InParanoid" id="A0A0N7KMK6"/>
<evidence type="ECO:0000313" key="3">
    <source>
        <dbReference type="Proteomes" id="UP000059680"/>
    </source>
</evidence>
<dbReference type="EMBL" id="AP014962">
    <property type="protein sequence ID" value="BAS99081.1"/>
    <property type="molecule type" value="Genomic_DNA"/>
</dbReference>
<dbReference type="AlphaFoldDB" id="A0A0N7KMK6"/>
<keyword evidence="3" id="KW-1185">Reference proteome</keyword>
<feature type="compositionally biased region" description="Basic residues" evidence="1">
    <location>
        <begin position="79"/>
        <end position="95"/>
    </location>
</feature>
<reference evidence="2 3" key="3">
    <citation type="journal article" date="2013" name="Rice">
        <title>Improvement of the Oryza sativa Nipponbare reference genome using next generation sequence and optical map data.</title>
        <authorList>
            <person name="Kawahara Y."/>
            <person name="de la Bastide M."/>
            <person name="Hamilton J.P."/>
            <person name="Kanamori H."/>
            <person name="McCombie W.R."/>
            <person name="Ouyang S."/>
            <person name="Schwartz D.C."/>
            <person name="Tanaka T."/>
            <person name="Wu J."/>
            <person name="Zhou S."/>
            <person name="Childs K.L."/>
            <person name="Davidson R.M."/>
            <person name="Lin H."/>
            <person name="Quesada-Ocampo L."/>
            <person name="Vaillancourt B."/>
            <person name="Sakai H."/>
            <person name="Lee S.S."/>
            <person name="Kim J."/>
            <person name="Numa H."/>
            <person name="Itoh T."/>
            <person name="Buell C.R."/>
            <person name="Matsumoto T."/>
        </authorList>
    </citation>
    <scope>NUCLEOTIDE SEQUENCE [LARGE SCALE GENOMIC DNA]</scope>
    <source>
        <strain evidence="3">cv. Nipponbare</strain>
    </source>
</reference>
<accession>A0A0N7KMK6</accession>
<name>A0A0N7KMK6_ORYSJ</name>
<feature type="region of interest" description="Disordered" evidence="1">
    <location>
        <begin position="1"/>
        <end position="35"/>
    </location>
</feature>
<dbReference type="Proteomes" id="UP000059680">
    <property type="component" value="Chromosome 6"/>
</dbReference>
<organism evidence="2 3">
    <name type="scientific">Oryza sativa subsp. japonica</name>
    <name type="common">Rice</name>
    <dbReference type="NCBI Taxonomy" id="39947"/>
    <lineage>
        <taxon>Eukaryota</taxon>
        <taxon>Viridiplantae</taxon>
        <taxon>Streptophyta</taxon>
        <taxon>Embryophyta</taxon>
        <taxon>Tracheophyta</taxon>
        <taxon>Spermatophyta</taxon>
        <taxon>Magnoliopsida</taxon>
        <taxon>Liliopsida</taxon>
        <taxon>Poales</taxon>
        <taxon>Poaceae</taxon>
        <taxon>BOP clade</taxon>
        <taxon>Oryzoideae</taxon>
        <taxon>Oryzeae</taxon>
        <taxon>Oryzinae</taxon>
        <taxon>Oryza</taxon>
        <taxon>Oryza sativa</taxon>
    </lineage>
</organism>
<feature type="region of interest" description="Disordered" evidence="1">
    <location>
        <begin position="52"/>
        <end position="95"/>
    </location>
</feature>
<dbReference type="PaxDb" id="39947-A0A0N7KMK6"/>
<protein>
    <submittedName>
        <fullName evidence="2">Os06g0671450 protein</fullName>
    </submittedName>
</protein>
<reference evidence="3" key="1">
    <citation type="journal article" date="2005" name="Nature">
        <title>The map-based sequence of the rice genome.</title>
        <authorList>
            <consortium name="International rice genome sequencing project (IRGSP)"/>
            <person name="Matsumoto T."/>
            <person name="Wu J."/>
            <person name="Kanamori H."/>
            <person name="Katayose Y."/>
            <person name="Fujisawa M."/>
            <person name="Namiki N."/>
            <person name="Mizuno H."/>
            <person name="Yamamoto K."/>
            <person name="Antonio B.A."/>
            <person name="Baba T."/>
            <person name="Sakata K."/>
            <person name="Nagamura Y."/>
            <person name="Aoki H."/>
            <person name="Arikawa K."/>
            <person name="Arita K."/>
            <person name="Bito T."/>
            <person name="Chiden Y."/>
            <person name="Fujitsuka N."/>
            <person name="Fukunaka R."/>
            <person name="Hamada M."/>
            <person name="Harada C."/>
            <person name="Hayashi A."/>
            <person name="Hijishita S."/>
            <person name="Honda M."/>
            <person name="Hosokawa S."/>
            <person name="Ichikawa Y."/>
            <person name="Idonuma A."/>
            <person name="Iijima M."/>
            <person name="Ikeda M."/>
            <person name="Ikeno M."/>
            <person name="Ito K."/>
            <person name="Ito S."/>
            <person name="Ito T."/>
            <person name="Ito Y."/>
            <person name="Ito Y."/>
            <person name="Iwabuchi A."/>
            <person name="Kamiya K."/>
            <person name="Karasawa W."/>
            <person name="Kurita K."/>
            <person name="Katagiri S."/>
            <person name="Kikuta A."/>
            <person name="Kobayashi H."/>
            <person name="Kobayashi N."/>
            <person name="Machita K."/>
            <person name="Maehara T."/>
            <person name="Masukawa M."/>
            <person name="Mizubayashi T."/>
            <person name="Mukai Y."/>
            <person name="Nagasaki H."/>
            <person name="Nagata Y."/>
            <person name="Naito S."/>
            <person name="Nakashima M."/>
            <person name="Nakama Y."/>
            <person name="Nakamichi Y."/>
            <person name="Nakamura M."/>
            <person name="Meguro A."/>
            <person name="Negishi M."/>
            <person name="Ohta I."/>
            <person name="Ohta T."/>
            <person name="Okamoto M."/>
            <person name="Ono N."/>
            <person name="Saji S."/>
            <person name="Sakaguchi M."/>
            <person name="Sakai K."/>
            <person name="Shibata M."/>
            <person name="Shimokawa T."/>
            <person name="Song J."/>
            <person name="Takazaki Y."/>
            <person name="Terasawa K."/>
            <person name="Tsugane M."/>
            <person name="Tsuji K."/>
            <person name="Ueda S."/>
            <person name="Waki K."/>
            <person name="Yamagata H."/>
            <person name="Yamamoto M."/>
            <person name="Yamamoto S."/>
            <person name="Yamane H."/>
            <person name="Yoshiki S."/>
            <person name="Yoshihara R."/>
            <person name="Yukawa K."/>
            <person name="Zhong H."/>
            <person name="Yano M."/>
            <person name="Yuan Q."/>
            <person name="Ouyang S."/>
            <person name="Liu J."/>
            <person name="Jones K.M."/>
            <person name="Gansberger K."/>
            <person name="Moffat K."/>
            <person name="Hill J."/>
            <person name="Bera J."/>
            <person name="Fadrosh D."/>
            <person name="Jin S."/>
            <person name="Johri S."/>
            <person name="Kim M."/>
            <person name="Overton L."/>
            <person name="Reardon M."/>
            <person name="Tsitrin T."/>
            <person name="Vuong H."/>
            <person name="Weaver B."/>
            <person name="Ciecko A."/>
            <person name="Tallon L."/>
            <person name="Jackson J."/>
            <person name="Pai G."/>
            <person name="Aken S.V."/>
            <person name="Utterback T."/>
            <person name="Reidmuller S."/>
            <person name="Feldblyum T."/>
            <person name="Hsiao J."/>
            <person name="Zismann V."/>
            <person name="Iobst S."/>
            <person name="de Vazeille A.R."/>
            <person name="Buell C.R."/>
            <person name="Ying K."/>
            <person name="Li Y."/>
            <person name="Lu T."/>
            <person name="Huang Y."/>
            <person name="Zhao Q."/>
            <person name="Feng Q."/>
            <person name="Zhang L."/>
            <person name="Zhu J."/>
            <person name="Weng Q."/>
            <person name="Mu J."/>
            <person name="Lu Y."/>
            <person name="Fan D."/>
            <person name="Liu Y."/>
            <person name="Guan J."/>
            <person name="Zhang Y."/>
            <person name="Yu S."/>
            <person name="Liu X."/>
            <person name="Zhang Y."/>
            <person name="Hong G."/>
            <person name="Han B."/>
            <person name="Choisne N."/>
            <person name="Demange N."/>
            <person name="Orjeda G."/>
            <person name="Samain S."/>
            <person name="Cattolico L."/>
            <person name="Pelletier E."/>
            <person name="Couloux A."/>
            <person name="Segurens B."/>
            <person name="Wincker P."/>
            <person name="D'Hont A."/>
            <person name="Scarpelli C."/>
            <person name="Weissenbach J."/>
            <person name="Salanoubat M."/>
            <person name="Quetier F."/>
            <person name="Yu Y."/>
            <person name="Kim H.R."/>
            <person name="Rambo T."/>
            <person name="Currie J."/>
            <person name="Collura K."/>
            <person name="Luo M."/>
            <person name="Yang T."/>
            <person name="Ammiraju J.S.S."/>
            <person name="Engler F."/>
            <person name="Soderlund C."/>
            <person name="Wing R.A."/>
            <person name="Palmer L.E."/>
            <person name="de la Bastide M."/>
            <person name="Spiegel L."/>
            <person name="Nascimento L."/>
            <person name="Zutavern T."/>
            <person name="O'Shaughnessy A."/>
            <person name="Dike S."/>
            <person name="Dedhia N."/>
            <person name="Preston R."/>
            <person name="Balija V."/>
            <person name="McCombie W.R."/>
            <person name="Chow T."/>
            <person name="Chen H."/>
            <person name="Chung M."/>
            <person name="Chen C."/>
            <person name="Shaw J."/>
            <person name="Wu H."/>
            <person name="Hsiao K."/>
            <person name="Chao Y."/>
            <person name="Chu M."/>
            <person name="Cheng C."/>
            <person name="Hour A."/>
            <person name="Lee P."/>
            <person name="Lin S."/>
            <person name="Lin Y."/>
            <person name="Liou J."/>
            <person name="Liu S."/>
            <person name="Hsing Y."/>
            <person name="Raghuvanshi S."/>
            <person name="Mohanty A."/>
            <person name="Bharti A.K."/>
            <person name="Gaur A."/>
            <person name="Gupta V."/>
            <person name="Kumar D."/>
            <person name="Ravi V."/>
            <person name="Vij S."/>
            <person name="Kapur A."/>
            <person name="Khurana P."/>
            <person name="Khurana P."/>
            <person name="Khurana J.P."/>
            <person name="Tyagi A.K."/>
            <person name="Gaikwad K."/>
            <person name="Singh A."/>
            <person name="Dalal V."/>
            <person name="Srivastava S."/>
            <person name="Dixit A."/>
            <person name="Pal A.K."/>
            <person name="Ghazi I.A."/>
            <person name="Yadav M."/>
            <person name="Pandit A."/>
            <person name="Bhargava A."/>
            <person name="Sureshbabu K."/>
            <person name="Batra K."/>
            <person name="Sharma T.R."/>
            <person name="Mohapatra T."/>
            <person name="Singh N.K."/>
            <person name="Messing J."/>
            <person name="Nelson A.B."/>
            <person name="Fuks G."/>
            <person name="Kavchok S."/>
            <person name="Keizer G."/>
            <person name="Linton E."/>
            <person name="Llaca V."/>
            <person name="Song R."/>
            <person name="Tanyolac B."/>
            <person name="Young S."/>
            <person name="Ho-Il K."/>
            <person name="Hahn J.H."/>
            <person name="Sangsakoo G."/>
            <person name="Vanavichit A."/>
            <person name="de Mattos Luiz.A.T."/>
            <person name="Zimmer P.D."/>
            <person name="Malone G."/>
            <person name="Dellagostin O."/>
            <person name="de Oliveira A.C."/>
            <person name="Bevan M."/>
            <person name="Bancroft I."/>
            <person name="Minx P."/>
            <person name="Cordum H."/>
            <person name="Wilson R."/>
            <person name="Cheng Z."/>
            <person name="Jin W."/>
            <person name="Jiang J."/>
            <person name="Leong S.A."/>
            <person name="Iwama H."/>
            <person name="Gojobori T."/>
            <person name="Itoh T."/>
            <person name="Niimura Y."/>
            <person name="Fujii Y."/>
            <person name="Habara T."/>
            <person name="Sakai H."/>
            <person name="Sato Y."/>
            <person name="Wilson G."/>
            <person name="Kumar K."/>
            <person name="McCouch S."/>
            <person name="Juretic N."/>
            <person name="Hoen D."/>
            <person name="Wright S."/>
            <person name="Bruskiewich R."/>
            <person name="Bureau T."/>
            <person name="Miyao A."/>
            <person name="Hirochika H."/>
            <person name="Nishikawa T."/>
            <person name="Kadowaki K."/>
            <person name="Sugiura M."/>
            <person name="Burr B."/>
            <person name="Sasaki T."/>
        </authorList>
    </citation>
    <scope>NUCLEOTIDE SEQUENCE [LARGE SCALE GENOMIC DNA]</scope>
    <source>
        <strain evidence="3">cv. Nipponbare</strain>
    </source>
</reference>